<organism evidence="2 3">
    <name type="scientific">Cnephaeus nilssonii</name>
    <name type="common">Northern bat</name>
    <name type="synonym">Eptesicus nilssonii</name>
    <dbReference type="NCBI Taxonomy" id="3371016"/>
    <lineage>
        <taxon>Eukaryota</taxon>
        <taxon>Metazoa</taxon>
        <taxon>Chordata</taxon>
        <taxon>Craniata</taxon>
        <taxon>Vertebrata</taxon>
        <taxon>Euteleostomi</taxon>
        <taxon>Mammalia</taxon>
        <taxon>Eutheria</taxon>
        <taxon>Laurasiatheria</taxon>
        <taxon>Chiroptera</taxon>
        <taxon>Yangochiroptera</taxon>
        <taxon>Vespertilionidae</taxon>
        <taxon>Cnephaeus</taxon>
    </lineage>
</organism>
<reference evidence="2" key="1">
    <citation type="submission" date="2023-06" db="EMBL/GenBank/DDBJ databases">
        <title>Reference genome for the Northern bat (Eptesicus nilssonii), a most northern bat species.</title>
        <authorList>
            <person name="Laine V.N."/>
            <person name="Pulliainen A.T."/>
            <person name="Lilley T.M."/>
        </authorList>
    </citation>
    <scope>NUCLEOTIDE SEQUENCE</scope>
    <source>
        <strain evidence="2">BLF_Eptnil</strain>
        <tissue evidence="2">Kidney</tissue>
    </source>
</reference>
<proteinExistence type="predicted"/>
<evidence type="ECO:0000313" key="2">
    <source>
        <dbReference type="EMBL" id="KAK1337664.1"/>
    </source>
</evidence>
<protein>
    <submittedName>
        <fullName evidence="2">Uncharacterized protein</fullName>
    </submittedName>
</protein>
<dbReference type="Gene3D" id="1.20.5.1160">
    <property type="entry name" value="Vasodilator-stimulated phosphoprotein"/>
    <property type="match status" value="1"/>
</dbReference>
<accession>A0AA40LN96</accession>
<dbReference type="AlphaFoldDB" id="A0AA40LN96"/>
<evidence type="ECO:0000256" key="1">
    <source>
        <dbReference type="SAM" id="MobiDB-lite"/>
    </source>
</evidence>
<dbReference type="Proteomes" id="UP001177744">
    <property type="component" value="Unassembled WGS sequence"/>
</dbReference>
<dbReference type="EMBL" id="JAULJE010000011">
    <property type="protein sequence ID" value="KAK1337664.1"/>
    <property type="molecule type" value="Genomic_DNA"/>
</dbReference>
<evidence type="ECO:0000313" key="3">
    <source>
        <dbReference type="Proteomes" id="UP001177744"/>
    </source>
</evidence>
<feature type="compositionally biased region" description="Polar residues" evidence="1">
    <location>
        <begin position="54"/>
        <end position="68"/>
    </location>
</feature>
<gene>
    <name evidence="2" type="ORF">QTO34_002297</name>
</gene>
<keyword evidence="3" id="KW-1185">Reference proteome</keyword>
<comment type="caution">
    <text evidence="2">The sequence shown here is derived from an EMBL/GenBank/DDBJ whole genome shotgun (WGS) entry which is preliminary data.</text>
</comment>
<sequence>MSSVCFVSSPSSGGYRGGYVGTLAGPHRLLVGNETVTMQNLKTSVPHTWRRLTTPSGWGDFQPSSRSEQAPRVSMEADINGLCKELEELTKAGADLEMQTEGMKEELGLPEEP</sequence>
<name>A0AA40LN96_CNENI</name>
<feature type="region of interest" description="Disordered" evidence="1">
    <location>
        <begin position="54"/>
        <end position="73"/>
    </location>
</feature>